<keyword evidence="5" id="KW-1185">Reference proteome</keyword>
<reference evidence="4" key="1">
    <citation type="submission" date="2023-03" db="EMBL/GenBank/DDBJ databases">
        <title>Massive genome expansion in bonnet fungi (Mycena s.s.) driven by repeated elements and novel gene families across ecological guilds.</title>
        <authorList>
            <consortium name="Lawrence Berkeley National Laboratory"/>
            <person name="Harder C.B."/>
            <person name="Miyauchi S."/>
            <person name="Viragh M."/>
            <person name="Kuo A."/>
            <person name="Thoen E."/>
            <person name="Andreopoulos B."/>
            <person name="Lu D."/>
            <person name="Skrede I."/>
            <person name="Drula E."/>
            <person name="Henrissat B."/>
            <person name="Morin E."/>
            <person name="Kohler A."/>
            <person name="Barry K."/>
            <person name="LaButti K."/>
            <person name="Morin E."/>
            <person name="Salamov A."/>
            <person name="Lipzen A."/>
            <person name="Mereny Z."/>
            <person name="Hegedus B."/>
            <person name="Baldrian P."/>
            <person name="Stursova M."/>
            <person name="Weitz H."/>
            <person name="Taylor A."/>
            <person name="Grigoriev I.V."/>
            <person name="Nagy L.G."/>
            <person name="Martin F."/>
            <person name="Kauserud H."/>
        </authorList>
    </citation>
    <scope>NUCLEOTIDE SEQUENCE</scope>
    <source>
        <strain evidence="4">CBHHK188m</strain>
    </source>
</reference>
<dbReference type="AlphaFoldDB" id="A0AAD7K3Y1"/>
<dbReference type="InterPro" id="IPR032675">
    <property type="entry name" value="LRR_dom_sf"/>
</dbReference>
<feature type="compositionally biased region" description="Basic and acidic residues" evidence="2">
    <location>
        <begin position="21"/>
        <end position="36"/>
    </location>
</feature>
<protein>
    <recommendedName>
        <fullName evidence="3">F-box domain-containing protein</fullName>
    </recommendedName>
</protein>
<keyword evidence="1" id="KW-0175">Coiled coil</keyword>
<name>A0AAD7K3Y1_9AGAR</name>
<evidence type="ECO:0000259" key="3">
    <source>
        <dbReference type="Pfam" id="PF12937"/>
    </source>
</evidence>
<dbReference type="Pfam" id="PF12937">
    <property type="entry name" value="F-box-like"/>
    <property type="match status" value="1"/>
</dbReference>
<feature type="region of interest" description="Disordered" evidence="2">
    <location>
        <begin position="1"/>
        <end position="87"/>
    </location>
</feature>
<dbReference type="Gene3D" id="1.20.1280.50">
    <property type="match status" value="1"/>
</dbReference>
<dbReference type="InterPro" id="IPR036047">
    <property type="entry name" value="F-box-like_dom_sf"/>
</dbReference>
<dbReference type="SUPFAM" id="SSF81383">
    <property type="entry name" value="F-box domain"/>
    <property type="match status" value="1"/>
</dbReference>
<evidence type="ECO:0000313" key="5">
    <source>
        <dbReference type="Proteomes" id="UP001215280"/>
    </source>
</evidence>
<comment type="caution">
    <text evidence="4">The sequence shown here is derived from an EMBL/GenBank/DDBJ whole genome shotgun (WGS) entry which is preliminary data.</text>
</comment>
<proteinExistence type="predicted"/>
<sequence>MASDRPWIQSLRADSSSPPRCRNDSDSDKQVVEGSRRLSPSCDASSVKRRAFASIRADGRRALNPKRKSTDAAVAPPSPKSSANKCPDTVVEPAAKCPNLCCDYLSGSLFQSHPRIMNKLRMNYFLAPQQAIRATDQISRAEVQAVSYEKEIIRLKRLLAACPPPDHQARIAPVSSKVASKACIHACCDSSTLPPRASTEMLRLRHVVQILQLKRREILQYLRAKRSMLSPIRRLPLELLQMVFSFAVQPNTRDVSPLIALAAIRLSQVCIYWRTVVVDTRKLWTTIFLGRKLSRPKSNIAHLIFYAAKAKALPLTIRCIRWPSQRLMSKLTGMSPRWYDINLTITDDIFEEFDVVRARIPLLRSLCVHNTSERDGSQTSDAFADAPCLRRVVLTAGASYIWPFSFILPWAQVTSLTLNPISMSVFSECVRNCHRLLYFNATISPRPAEAVPQMAELRSPLRKLVLHGWGCQDVVAGHCFPHMVSLSIDMNRLLHPEFLPFLVQASHLEMLAVSGWQCTTADLVALLLATPSLRILHFRDLLRALVTPRFYTPLITRAADEAFVPVEPQSLAELHIEKYYSVPDGALLGMMRARTILSPFIDPQEIELARVDAIPNIIHTDIIRSVVPCLSDSAPSTVPFDPEAELDHLFMP</sequence>
<feature type="compositionally biased region" description="Low complexity" evidence="2">
    <location>
        <begin position="72"/>
        <end position="83"/>
    </location>
</feature>
<dbReference type="Proteomes" id="UP001215280">
    <property type="component" value="Unassembled WGS sequence"/>
</dbReference>
<gene>
    <name evidence="4" type="ORF">DFH07DRAFT_567841</name>
</gene>
<organism evidence="4 5">
    <name type="scientific">Mycena maculata</name>
    <dbReference type="NCBI Taxonomy" id="230809"/>
    <lineage>
        <taxon>Eukaryota</taxon>
        <taxon>Fungi</taxon>
        <taxon>Dikarya</taxon>
        <taxon>Basidiomycota</taxon>
        <taxon>Agaricomycotina</taxon>
        <taxon>Agaricomycetes</taxon>
        <taxon>Agaricomycetidae</taxon>
        <taxon>Agaricales</taxon>
        <taxon>Marasmiineae</taxon>
        <taxon>Mycenaceae</taxon>
        <taxon>Mycena</taxon>
    </lineage>
</organism>
<feature type="domain" description="F-box" evidence="3">
    <location>
        <begin position="232"/>
        <end position="289"/>
    </location>
</feature>
<feature type="coiled-coil region" evidence="1">
    <location>
        <begin position="131"/>
        <end position="158"/>
    </location>
</feature>
<evidence type="ECO:0000256" key="2">
    <source>
        <dbReference type="SAM" id="MobiDB-lite"/>
    </source>
</evidence>
<dbReference type="EMBL" id="JARJLG010000009">
    <property type="protein sequence ID" value="KAJ7777886.1"/>
    <property type="molecule type" value="Genomic_DNA"/>
</dbReference>
<accession>A0AAD7K3Y1</accession>
<evidence type="ECO:0000313" key="4">
    <source>
        <dbReference type="EMBL" id="KAJ7777886.1"/>
    </source>
</evidence>
<dbReference type="InterPro" id="IPR001810">
    <property type="entry name" value="F-box_dom"/>
</dbReference>
<dbReference type="Gene3D" id="3.80.10.10">
    <property type="entry name" value="Ribonuclease Inhibitor"/>
    <property type="match status" value="1"/>
</dbReference>
<evidence type="ECO:0000256" key="1">
    <source>
        <dbReference type="SAM" id="Coils"/>
    </source>
</evidence>
<dbReference type="SUPFAM" id="SSF52047">
    <property type="entry name" value="RNI-like"/>
    <property type="match status" value="1"/>
</dbReference>